<evidence type="ECO:0000313" key="3">
    <source>
        <dbReference type="EMBL" id="DAD18931.1"/>
    </source>
</evidence>
<dbReference type="FunFam" id="1.25.40.10:FF:000351">
    <property type="entry name" value="Pentatricopeptide repeat-containing protein"/>
    <property type="match status" value="1"/>
</dbReference>
<keyword evidence="4" id="KW-1185">Reference proteome</keyword>
<gene>
    <name evidence="3" type="ORF">HUJ06_020394</name>
</gene>
<dbReference type="PANTHER" id="PTHR24015:SF1063">
    <property type="entry name" value="OS12G0156900 PROTEIN"/>
    <property type="match status" value="1"/>
</dbReference>
<evidence type="ECO:0000256" key="1">
    <source>
        <dbReference type="ARBA" id="ARBA00022737"/>
    </source>
</evidence>
<proteinExistence type="predicted"/>
<dbReference type="GO" id="GO:0003729">
    <property type="term" value="F:mRNA binding"/>
    <property type="evidence" value="ECO:0007669"/>
    <property type="project" value="UniProtKB-ARBA"/>
</dbReference>
<dbReference type="GO" id="GO:0009451">
    <property type="term" value="P:RNA modification"/>
    <property type="evidence" value="ECO:0007669"/>
    <property type="project" value="InterPro"/>
</dbReference>
<evidence type="ECO:0008006" key="5">
    <source>
        <dbReference type="Google" id="ProtNLM"/>
    </source>
</evidence>
<dbReference type="PANTHER" id="PTHR24015">
    <property type="entry name" value="OS07G0578800 PROTEIN-RELATED"/>
    <property type="match status" value="1"/>
</dbReference>
<dbReference type="InterPro" id="IPR011990">
    <property type="entry name" value="TPR-like_helical_dom_sf"/>
</dbReference>
<dbReference type="Pfam" id="PF01535">
    <property type="entry name" value="PPR"/>
    <property type="match status" value="7"/>
</dbReference>
<dbReference type="EMBL" id="DUZY01000001">
    <property type="protein sequence ID" value="DAD18931.1"/>
    <property type="molecule type" value="Genomic_DNA"/>
</dbReference>
<dbReference type="PROSITE" id="PS51375">
    <property type="entry name" value="PPR"/>
    <property type="match status" value="5"/>
</dbReference>
<evidence type="ECO:0000313" key="4">
    <source>
        <dbReference type="Proteomes" id="UP000607653"/>
    </source>
</evidence>
<dbReference type="InterPro" id="IPR046848">
    <property type="entry name" value="E_motif"/>
</dbReference>
<protein>
    <recommendedName>
        <fullName evidence="5">Pentatricopeptide repeat-containing protein At1g11290, chloroplastic-like</fullName>
    </recommendedName>
</protein>
<sequence length="682" mass="76038">MIFIRSPLISLLPTGQFLNFLSCFGKTWKAHISFSSDLAFDSLFKSTHKLLDVFSERNGPTQKSNSSLRYDIPHEHCAEFEVPGQIFGEIIRNKPHSIFEWTATISCLAKSDRQEEAIGLFKVMLQNDQRPNYVTVLSLIRAVGTLGSEDMIRGIHGFVIKLGFEIELSIVTALLGLYSLHDMVIARQLFDPIPVKDLVLWSAMVTACSKNRQFVEAIEIFRKMQYAGVEPNHVSIVSILPACGNLGALSLGKEIHGYSFKRVFSSLTNVQNSLVDMYAKCRNLEVSVLIFNRIVHKDIVSWNTIICGFIENGFPRKALNLFINMVSSCVKPNEITVRNVLVACSQSEQFKFGLGLHCFVLKSGLLAFVSIGTSLLRMYADFGKVGLAAVLFTHLHHKDLIAWSAMIAIYSRAGYSICAVDTFKQMQLANMKPNKITLVSLVQACASLGAQEPGKSIHAHVIRVGYSSNGYIMSALIDFYCKFGKLSEGKTLFDRLPTKDLICWSSMIHGYGINGCGIEALDTFSKMLQCGTKPNDIVFISVLSACAHCGLIDEGWGWFSSMEEKYGITPTLPHYACMVDLLSRRGYIEEALQFVYRMPVEPDANIWGALLSGCRSSQGPIEVVEFAAKRLLSLDPQNTSYHVILSNLYAEHGRWRDAERLWGLVKEKGLKKTVGYSMVEAK</sequence>
<feature type="repeat" description="PPR" evidence="2">
    <location>
        <begin position="298"/>
        <end position="332"/>
    </location>
</feature>
<feature type="repeat" description="PPR" evidence="2">
    <location>
        <begin position="500"/>
        <end position="534"/>
    </location>
</feature>
<comment type="caution">
    <text evidence="3">The sequence shown here is derived from an EMBL/GenBank/DDBJ whole genome shotgun (WGS) entry which is preliminary data.</text>
</comment>
<name>A0A822XIG7_NELNU</name>
<dbReference type="Pfam" id="PF20431">
    <property type="entry name" value="E_motif"/>
    <property type="match status" value="1"/>
</dbReference>
<keyword evidence="1" id="KW-0677">Repeat</keyword>
<organism evidence="3 4">
    <name type="scientific">Nelumbo nucifera</name>
    <name type="common">Sacred lotus</name>
    <dbReference type="NCBI Taxonomy" id="4432"/>
    <lineage>
        <taxon>Eukaryota</taxon>
        <taxon>Viridiplantae</taxon>
        <taxon>Streptophyta</taxon>
        <taxon>Embryophyta</taxon>
        <taxon>Tracheophyta</taxon>
        <taxon>Spermatophyta</taxon>
        <taxon>Magnoliopsida</taxon>
        <taxon>Proteales</taxon>
        <taxon>Nelumbonaceae</taxon>
        <taxon>Nelumbo</taxon>
    </lineage>
</organism>
<dbReference type="NCBIfam" id="TIGR00756">
    <property type="entry name" value="PPR"/>
    <property type="match status" value="3"/>
</dbReference>
<dbReference type="FunFam" id="1.25.40.10:FF:000073">
    <property type="entry name" value="Pentatricopeptide repeat-containing protein chloroplastic"/>
    <property type="match status" value="1"/>
</dbReference>
<dbReference type="InterPro" id="IPR002885">
    <property type="entry name" value="PPR_rpt"/>
</dbReference>
<dbReference type="Pfam" id="PF13041">
    <property type="entry name" value="PPR_2"/>
    <property type="match status" value="1"/>
</dbReference>
<reference evidence="3 4" key="1">
    <citation type="journal article" date="2020" name="Mol. Biol. Evol.">
        <title>Distinct Expression and Methylation Patterns for Genes with Different Fates following a Single Whole-Genome Duplication in Flowering Plants.</title>
        <authorList>
            <person name="Shi T."/>
            <person name="Rahmani R.S."/>
            <person name="Gugger P.F."/>
            <person name="Wang M."/>
            <person name="Li H."/>
            <person name="Zhang Y."/>
            <person name="Li Z."/>
            <person name="Wang Q."/>
            <person name="Van de Peer Y."/>
            <person name="Marchal K."/>
            <person name="Chen J."/>
        </authorList>
    </citation>
    <scope>NUCLEOTIDE SEQUENCE [LARGE SCALE GENOMIC DNA]</scope>
    <source>
        <tissue evidence="3">Leaf</tissue>
    </source>
</reference>
<feature type="repeat" description="PPR" evidence="2">
    <location>
        <begin position="399"/>
        <end position="433"/>
    </location>
</feature>
<feature type="repeat" description="PPR" evidence="2">
    <location>
        <begin position="197"/>
        <end position="231"/>
    </location>
</feature>
<dbReference type="Proteomes" id="UP000607653">
    <property type="component" value="Unassembled WGS sequence"/>
</dbReference>
<dbReference type="InterPro" id="IPR046960">
    <property type="entry name" value="PPR_At4g14850-like_plant"/>
</dbReference>
<evidence type="ECO:0000256" key="2">
    <source>
        <dbReference type="PROSITE-ProRule" id="PRU00708"/>
    </source>
</evidence>
<dbReference type="FunFam" id="1.25.40.10:FF:000090">
    <property type="entry name" value="Pentatricopeptide repeat-containing protein, chloroplastic"/>
    <property type="match status" value="1"/>
</dbReference>
<accession>A0A822XIG7</accession>
<dbReference type="Gene3D" id="1.25.40.10">
    <property type="entry name" value="Tetratricopeptide repeat domain"/>
    <property type="match status" value="6"/>
</dbReference>
<dbReference type="AlphaFoldDB" id="A0A822XIG7"/>
<feature type="repeat" description="PPR" evidence="2">
    <location>
        <begin position="97"/>
        <end position="131"/>
    </location>
</feature>